<dbReference type="AlphaFoldDB" id="A0A7C9EUU9"/>
<feature type="region of interest" description="Disordered" evidence="1">
    <location>
        <begin position="178"/>
        <end position="207"/>
    </location>
</feature>
<evidence type="ECO:0000256" key="1">
    <source>
        <dbReference type="SAM" id="MobiDB-lite"/>
    </source>
</evidence>
<feature type="region of interest" description="Disordered" evidence="1">
    <location>
        <begin position="75"/>
        <end position="101"/>
    </location>
</feature>
<name>A0A7C9EUU9_OPUST</name>
<dbReference type="PANTHER" id="PTHR35740:SF1">
    <property type="entry name" value="OS12G0111700 PROTEIN"/>
    <property type="match status" value="1"/>
</dbReference>
<protein>
    <submittedName>
        <fullName evidence="2">Uncharacterized protein</fullName>
    </submittedName>
</protein>
<feature type="region of interest" description="Disordered" evidence="1">
    <location>
        <begin position="375"/>
        <end position="394"/>
    </location>
</feature>
<organism evidence="2">
    <name type="scientific">Opuntia streptacantha</name>
    <name type="common">Prickly pear cactus</name>
    <name type="synonym">Opuntia cardona</name>
    <dbReference type="NCBI Taxonomy" id="393608"/>
    <lineage>
        <taxon>Eukaryota</taxon>
        <taxon>Viridiplantae</taxon>
        <taxon>Streptophyta</taxon>
        <taxon>Embryophyta</taxon>
        <taxon>Tracheophyta</taxon>
        <taxon>Spermatophyta</taxon>
        <taxon>Magnoliopsida</taxon>
        <taxon>eudicotyledons</taxon>
        <taxon>Gunneridae</taxon>
        <taxon>Pentapetalae</taxon>
        <taxon>Caryophyllales</taxon>
        <taxon>Cactineae</taxon>
        <taxon>Cactaceae</taxon>
        <taxon>Opuntioideae</taxon>
        <taxon>Opuntia</taxon>
    </lineage>
</organism>
<accession>A0A7C9EUU9</accession>
<proteinExistence type="predicted"/>
<sequence>METLNTKTTKHSTLHASLKSSSAASGNCHLSGPPAVQNKKPDVEKRKDHEEMVLEAPNIETSEFLGCHVPQASSSAASGNCHVSGPSAVQDPKLDAQRRKEKGKMVLETPIIEITDLLKSHVPMASSGAASGNWHCSEPPFQDQNLNGQKMKDKGKMVLETPNIEATDLLGSHKSLASSSAASGYRHLPGSPAVQNEKSDAQKRKDKGKMVLEAPIIEITDPLRPHISMASSSAASGNFRLSGFPAVPNQKMDARKWKDKGKVVLKTPNIVTTDLLRPLKSLASSSAALGDGHLSGPPAVQNKKLDNQASMDKGNWILETQTIETIDSGRLQVPLTSSSAACRSDYLLGPPLVEYHKLDVAKSKDKGKMVQETLDTEATDPSTPQASLASSFTTSGACDQDKPVFLTVYNQRRALRRRKHADGKSVALSCPPNKRTKNMGMGLGDGSGKKKSGSHTDPLPVRKKSRKNHDDPVHIMPLDEIERLRAYYAEIDAFELTEEVAADSD</sequence>
<reference evidence="2" key="2">
    <citation type="submission" date="2020-07" db="EMBL/GenBank/DDBJ databases">
        <authorList>
            <person name="Vera ALvarez R."/>
            <person name="Arias-Moreno D.M."/>
            <person name="Jimenez-Jacinto V."/>
            <person name="Jimenez-Bremont J.F."/>
            <person name="Swaminathan K."/>
            <person name="Moose S.P."/>
            <person name="Guerrero-Gonzalez M.L."/>
            <person name="Marino-Ramirez L."/>
            <person name="Landsman D."/>
            <person name="Rodriguez-Kessler M."/>
            <person name="Delgado-Sanchez P."/>
        </authorList>
    </citation>
    <scope>NUCLEOTIDE SEQUENCE</scope>
    <source>
        <tissue evidence="2">Cladode</tissue>
    </source>
</reference>
<feature type="compositionally biased region" description="Basic and acidic residues" evidence="1">
    <location>
        <begin position="39"/>
        <end position="50"/>
    </location>
</feature>
<dbReference type="EMBL" id="GISG01284443">
    <property type="protein sequence ID" value="MBA4679761.1"/>
    <property type="molecule type" value="Transcribed_RNA"/>
</dbReference>
<feature type="compositionally biased region" description="Low complexity" evidence="1">
    <location>
        <begin position="14"/>
        <end position="25"/>
    </location>
</feature>
<evidence type="ECO:0000313" key="2">
    <source>
        <dbReference type="EMBL" id="MBA4679761.1"/>
    </source>
</evidence>
<reference evidence="2" key="1">
    <citation type="journal article" date="2013" name="J. Plant Res.">
        <title>Effect of fungi and light on seed germination of three Opuntia species from semiarid lands of central Mexico.</title>
        <authorList>
            <person name="Delgado-Sanchez P."/>
            <person name="Jimenez-Bremont J.F."/>
            <person name="Guerrero-Gonzalez Mde L."/>
            <person name="Flores J."/>
        </authorList>
    </citation>
    <scope>NUCLEOTIDE SEQUENCE</scope>
    <source>
        <tissue evidence="2">Cladode</tissue>
    </source>
</reference>
<feature type="region of interest" description="Disordered" evidence="1">
    <location>
        <begin position="1"/>
        <end position="50"/>
    </location>
</feature>
<feature type="compositionally biased region" description="Polar residues" evidence="1">
    <location>
        <begin position="379"/>
        <end position="394"/>
    </location>
</feature>
<dbReference type="PANTHER" id="PTHR35740">
    <property type="entry name" value="OS12G0111700 PROTEIN"/>
    <property type="match status" value="1"/>
</dbReference>
<feature type="region of interest" description="Disordered" evidence="1">
    <location>
        <begin position="416"/>
        <end position="474"/>
    </location>
</feature>